<proteinExistence type="predicted"/>
<dbReference type="EMBL" id="LR796284">
    <property type="protein sequence ID" value="CAB4134063.1"/>
    <property type="molecule type" value="Genomic_DNA"/>
</dbReference>
<organism evidence="1">
    <name type="scientific">uncultured Caudovirales phage</name>
    <dbReference type="NCBI Taxonomy" id="2100421"/>
    <lineage>
        <taxon>Viruses</taxon>
        <taxon>Duplodnaviria</taxon>
        <taxon>Heunggongvirae</taxon>
        <taxon>Uroviricota</taxon>
        <taxon>Caudoviricetes</taxon>
        <taxon>Peduoviridae</taxon>
        <taxon>Maltschvirus</taxon>
        <taxon>Maltschvirus maltsch</taxon>
    </lineage>
</organism>
<name>A0A6J5LL15_9CAUD</name>
<gene>
    <name evidence="1" type="ORF">UFOVP273_9</name>
</gene>
<protein>
    <submittedName>
        <fullName evidence="1">Uncharacterized protein</fullName>
    </submittedName>
</protein>
<accession>A0A6J5LL15</accession>
<dbReference type="PROSITE" id="PS51257">
    <property type="entry name" value="PROKAR_LIPOPROTEIN"/>
    <property type="match status" value="1"/>
</dbReference>
<evidence type="ECO:0000313" key="1">
    <source>
        <dbReference type="EMBL" id="CAB4134063.1"/>
    </source>
</evidence>
<reference evidence="1" key="1">
    <citation type="submission" date="2020-04" db="EMBL/GenBank/DDBJ databases">
        <authorList>
            <person name="Chiriac C."/>
            <person name="Salcher M."/>
            <person name="Ghai R."/>
            <person name="Kavagutti S V."/>
        </authorList>
    </citation>
    <scope>NUCLEOTIDE SEQUENCE</scope>
</reference>
<sequence>MKIKYLIIAILLSLIVGCGTFSKKSEPTISTVKQVQLDPKVLEPCQPLQTLAASAPQFSDVLDNVATNSKIYADCKGKQDTSIELLKKFANIK</sequence>